<evidence type="ECO:0000256" key="2">
    <source>
        <dbReference type="ARBA" id="ARBA00023002"/>
    </source>
</evidence>
<dbReference type="EMBL" id="CAJPDS010000016">
    <property type="protein sequence ID" value="CAF9915804.1"/>
    <property type="molecule type" value="Genomic_DNA"/>
</dbReference>
<dbReference type="GO" id="GO:0016616">
    <property type="term" value="F:oxidoreductase activity, acting on the CH-OH group of donors, NAD or NADP as acceptor"/>
    <property type="evidence" value="ECO:0007669"/>
    <property type="project" value="UniProtKB-ARBA"/>
</dbReference>
<dbReference type="Proteomes" id="UP000664521">
    <property type="component" value="Unassembled WGS sequence"/>
</dbReference>
<reference evidence="4" key="1">
    <citation type="submission" date="2021-03" db="EMBL/GenBank/DDBJ databases">
        <authorList>
            <person name="Tagirdzhanova G."/>
        </authorList>
    </citation>
    <scope>NUCLEOTIDE SEQUENCE</scope>
</reference>
<dbReference type="InterPro" id="IPR002347">
    <property type="entry name" value="SDR_fam"/>
</dbReference>
<gene>
    <name evidence="4" type="ORF">HETSPECPRED_002587</name>
</gene>
<feature type="region of interest" description="Disordered" evidence="3">
    <location>
        <begin position="1"/>
        <end position="51"/>
    </location>
</feature>
<evidence type="ECO:0000256" key="3">
    <source>
        <dbReference type="SAM" id="MobiDB-lite"/>
    </source>
</evidence>
<dbReference type="Pfam" id="PF00106">
    <property type="entry name" value="adh_short"/>
    <property type="match status" value="1"/>
</dbReference>
<keyword evidence="5" id="KW-1185">Reference proteome</keyword>
<dbReference type="PRINTS" id="PR00081">
    <property type="entry name" value="GDHRDH"/>
</dbReference>
<feature type="region of interest" description="Disordered" evidence="3">
    <location>
        <begin position="327"/>
        <end position="358"/>
    </location>
</feature>
<dbReference type="OrthoDB" id="417891at2759"/>
<dbReference type="PANTHER" id="PTHR43008">
    <property type="entry name" value="BENZIL REDUCTASE"/>
    <property type="match status" value="1"/>
</dbReference>
<sequence length="388" mass="41826">MGPTDVQKRERKRLCKMRKYMEKKTNKGSRSEATAGASRPVPTVSTPSGFSHDGHSNFKATPSLHFILFLTCSHNGFYSTGTFTFDAAFVSALRPVSPSSSSPVAVEQIYIFDRPCPGCSHRNARVLDELPESSFVKTLKRQPRWRVSLPVVETTVPESIRRFGKFDFEVERGGEEKDRVASTIFHQLKGTLPVYIEEFPNLAGEVYIVTGGAQGLGLSLAEALVEAGSTVYCLDRQATPDAEFEANQRLDGLIAAAGIQQVCPTTEYTVADVHRIIEVKYTGVFMAAASCSTVFIASMSSFVGKKGLITPVYKSSKAAVIQTGAEPGHGVGKAGHQGEQSVSRAYRDADGGGELQAGSEFERDMGEGEYAGTAVDAGRVPGARCRSC</sequence>
<evidence type="ECO:0000256" key="1">
    <source>
        <dbReference type="ARBA" id="ARBA00006484"/>
    </source>
</evidence>
<dbReference type="InterPro" id="IPR036291">
    <property type="entry name" value="NAD(P)-bd_dom_sf"/>
</dbReference>
<keyword evidence="2" id="KW-0560">Oxidoreductase</keyword>
<name>A0A8H3IJC9_9LECA</name>
<dbReference type="AlphaFoldDB" id="A0A8H3IJC9"/>
<dbReference type="SUPFAM" id="SSF51735">
    <property type="entry name" value="NAD(P)-binding Rossmann-fold domains"/>
    <property type="match status" value="1"/>
</dbReference>
<comment type="caution">
    <text evidence="4">The sequence shown here is derived from an EMBL/GenBank/DDBJ whole genome shotgun (WGS) entry which is preliminary data.</text>
</comment>
<dbReference type="Gene3D" id="3.40.50.720">
    <property type="entry name" value="NAD(P)-binding Rossmann-like Domain"/>
    <property type="match status" value="2"/>
</dbReference>
<evidence type="ECO:0000313" key="4">
    <source>
        <dbReference type="EMBL" id="CAF9915804.1"/>
    </source>
</evidence>
<feature type="compositionally biased region" description="Basic residues" evidence="3">
    <location>
        <begin position="9"/>
        <end position="18"/>
    </location>
</feature>
<accession>A0A8H3IJC9</accession>
<dbReference type="GO" id="GO:0050664">
    <property type="term" value="F:oxidoreductase activity, acting on NAD(P)H, oxygen as acceptor"/>
    <property type="evidence" value="ECO:0007669"/>
    <property type="project" value="TreeGrafter"/>
</dbReference>
<dbReference type="PANTHER" id="PTHR43008:SF4">
    <property type="entry name" value="CHAIN DEHYDROGENASE, PUTATIVE (AFU_ORTHOLOGUE AFUA_4G08710)-RELATED"/>
    <property type="match status" value="1"/>
</dbReference>
<evidence type="ECO:0000313" key="5">
    <source>
        <dbReference type="Proteomes" id="UP000664521"/>
    </source>
</evidence>
<protein>
    <submittedName>
        <fullName evidence="4">Uncharacterized protein</fullName>
    </submittedName>
</protein>
<proteinExistence type="inferred from homology"/>
<organism evidence="4 5">
    <name type="scientific">Heterodermia speciosa</name>
    <dbReference type="NCBI Taxonomy" id="116794"/>
    <lineage>
        <taxon>Eukaryota</taxon>
        <taxon>Fungi</taxon>
        <taxon>Dikarya</taxon>
        <taxon>Ascomycota</taxon>
        <taxon>Pezizomycotina</taxon>
        <taxon>Lecanoromycetes</taxon>
        <taxon>OSLEUM clade</taxon>
        <taxon>Lecanoromycetidae</taxon>
        <taxon>Caliciales</taxon>
        <taxon>Physciaceae</taxon>
        <taxon>Heterodermia</taxon>
    </lineage>
</organism>
<comment type="similarity">
    <text evidence="1">Belongs to the short-chain dehydrogenases/reductases (SDR) family.</text>
</comment>